<organism evidence="1 2">
    <name type="scientific">Brachybacterium kimchii</name>
    <dbReference type="NCBI Taxonomy" id="2942909"/>
    <lineage>
        <taxon>Bacteria</taxon>
        <taxon>Bacillati</taxon>
        <taxon>Actinomycetota</taxon>
        <taxon>Actinomycetes</taxon>
        <taxon>Micrococcales</taxon>
        <taxon>Dermabacteraceae</taxon>
        <taxon>Brachybacterium</taxon>
    </lineage>
</organism>
<evidence type="ECO:0000313" key="1">
    <source>
        <dbReference type="EMBL" id="UQN31772.1"/>
    </source>
</evidence>
<accession>A0ABY4NB55</accession>
<proteinExistence type="predicted"/>
<dbReference type="Proteomes" id="UP001055868">
    <property type="component" value="Plasmid pCBA3104-01"/>
</dbReference>
<dbReference type="RefSeq" id="WP_249481196.1">
    <property type="nucleotide sequence ID" value="NZ_CP097219.1"/>
</dbReference>
<gene>
    <name evidence="1" type="ORF">M4486_19475</name>
</gene>
<protein>
    <submittedName>
        <fullName evidence="1">Uncharacterized protein</fullName>
    </submittedName>
</protein>
<keyword evidence="1" id="KW-0614">Plasmid</keyword>
<dbReference type="EMBL" id="CP097219">
    <property type="protein sequence ID" value="UQN31772.1"/>
    <property type="molecule type" value="Genomic_DNA"/>
</dbReference>
<keyword evidence="2" id="KW-1185">Reference proteome</keyword>
<evidence type="ECO:0000313" key="2">
    <source>
        <dbReference type="Proteomes" id="UP001055868"/>
    </source>
</evidence>
<sequence>MTTAYARVVLDYDTSDAPAHQRDLSDFEIATLTGDGETWEDAQAACPVPEGARVLSWARWPI</sequence>
<name>A0ABY4NB55_9MICO</name>
<reference evidence="1" key="1">
    <citation type="submission" date="2022-05" db="EMBL/GenBank/DDBJ databases">
        <title>Genomic analysis of Brachybacterium sp. CBA3104.</title>
        <authorList>
            <person name="Roh S.W."/>
            <person name="Kim Y.B."/>
            <person name="Kim Y."/>
        </authorList>
    </citation>
    <scope>NUCLEOTIDE SEQUENCE</scope>
    <source>
        <strain evidence="1">CBA3104</strain>
        <plasmid evidence="1">pCBA3104-01</plasmid>
    </source>
</reference>
<geneLocation type="plasmid" evidence="1 2">
    <name>pCBA3104-01</name>
</geneLocation>